<dbReference type="InterPro" id="IPR001245">
    <property type="entry name" value="Ser-Thr/Tyr_kinase_cat_dom"/>
</dbReference>
<proteinExistence type="predicted"/>
<dbReference type="PANTHER" id="PTHR44329">
    <property type="entry name" value="SERINE/THREONINE-PROTEIN KINASE TNNI3K-RELATED"/>
    <property type="match status" value="1"/>
</dbReference>
<dbReference type="PANTHER" id="PTHR44329:SF298">
    <property type="entry name" value="MIXED LINEAGE KINASE DOMAIN-LIKE PROTEIN"/>
    <property type="match status" value="1"/>
</dbReference>
<dbReference type="InterPro" id="IPR000719">
    <property type="entry name" value="Prot_kinase_dom"/>
</dbReference>
<dbReference type="SMART" id="SM00220">
    <property type="entry name" value="S_TKc"/>
    <property type="match status" value="1"/>
</dbReference>
<dbReference type="InterPro" id="IPR003409">
    <property type="entry name" value="MORN"/>
</dbReference>
<evidence type="ECO:0000256" key="4">
    <source>
        <dbReference type="SAM" id="MobiDB-lite"/>
    </source>
</evidence>
<keyword evidence="3" id="KW-0067">ATP-binding</keyword>
<dbReference type="PROSITE" id="PS50105">
    <property type="entry name" value="SAM_DOMAIN"/>
    <property type="match status" value="1"/>
</dbReference>
<dbReference type="InterPro" id="IPR011009">
    <property type="entry name" value="Kinase-like_dom_sf"/>
</dbReference>
<feature type="domain" description="SAM" evidence="6">
    <location>
        <begin position="213"/>
        <end position="278"/>
    </location>
</feature>
<feature type="domain" description="Protein kinase" evidence="5">
    <location>
        <begin position="323"/>
        <end position="682"/>
    </location>
</feature>
<gene>
    <name evidence="7" type="ORF">FOZ60_006945</name>
</gene>
<dbReference type="Gene3D" id="1.10.150.50">
    <property type="entry name" value="Transcription Factor, Ets-1"/>
    <property type="match status" value="1"/>
</dbReference>
<evidence type="ECO:0000313" key="8">
    <source>
        <dbReference type="Proteomes" id="UP000541610"/>
    </source>
</evidence>
<dbReference type="EMBL" id="JABANP010000028">
    <property type="protein sequence ID" value="KAF4694791.1"/>
    <property type="molecule type" value="Genomic_DNA"/>
</dbReference>
<feature type="region of interest" description="Disordered" evidence="4">
    <location>
        <begin position="1"/>
        <end position="21"/>
    </location>
</feature>
<evidence type="ECO:0000256" key="3">
    <source>
        <dbReference type="ARBA" id="ARBA00022840"/>
    </source>
</evidence>
<dbReference type="InterPro" id="IPR051681">
    <property type="entry name" value="Ser/Thr_Kinases-Pseudokinases"/>
</dbReference>
<feature type="compositionally biased region" description="Basic and acidic residues" evidence="4">
    <location>
        <begin position="7"/>
        <end position="21"/>
    </location>
</feature>
<evidence type="ECO:0000256" key="2">
    <source>
        <dbReference type="ARBA" id="ARBA00022741"/>
    </source>
</evidence>
<dbReference type="GO" id="GO:0004674">
    <property type="term" value="F:protein serine/threonine kinase activity"/>
    <property type="evidence" value="ECO:0007669"/>
    <property type="project" value="TreeGrafter"/>
</dbReference>
<dbReference type="SUPFAM" id="SSF82185">
    <property type="entry name" value="Histone H3 K4-specific methyltransferase SET7/9 N-terminal domain"/>
    <property type="match status" value="1"/>
</dbReference>
<accession>A0A7J6PHD1</accession>
<sequence>MVLSKSTRGEQHDDNNDYDNTKRRTSFYKAIGPYGCQPDTAVIEEDTGDTMLGFVKDDRGLWQGDGTILYKNGAGYSGAVVDSRREGLGVYIAKGGAVYRGEWKDDEPDGMGKWEQCDSSYYVGEFKAGRKHGRGYHFSPFGGGGTNSSSSVGVTYYEVWSEGTLVEQSRVTQQSRTSWGSNLAHNWSDNGPVAESLARGKSAARLEGSVVEWNTEDVVRWLSRVVHLGQYGDIFRRAHISGPTLLLVSNQFLKSRLGVKSLGHRTKILAGIDQLRHDLSMSHEHGWSSRPAGQYLSSASTSGSSARLNRPLLGSTQSLSSVTAVQPTLGEVPYDTWYIPFEELEFGPRLDSRPENSPVGVYRGSWLGKDVAIRMYRAQLVNSHKWWSAVRHLDQIRHTNICLFMGVSISEPYYCIVWEFAEYGSLEDLLHFDRCPPGGKRHQVVKPPLPVSMALHVARGIAVACSYLQRIPGLGNGPGGHLDLKPSNVLVDSSFNVKLTDFCLNEIESCFLLLPGEGIRRPPHSRYDKRVETGGSRGASCLVPVAGERDDSKVTTAALDNTAASSQDEYCVTERRVLVRDASYMAPEVLRLPVWHLQLGIDYRCDVYSFGVILWELLTCRRAYAGFTNSQIRAYVGYGDGTLPRLCYSAPSDVRHLLRRCLDANPANRPTFDSAIQRLARLQGRMNTVAEDALISFMAGV</sequence>
<dbReference type="PROSITE" id="PS50011">
    <property type="entry name" value="PROTEIN_KINASE_DOM"/>
    <property type="match status" value="1"/>
</dbReference>
<organism evidence="7 8">
    <name type="scientific">Perkinsus olseni</name>
    <name type="common">Perkinsus atlanticus</name>
    <dbReference type="NCBI Taxonomy" id="32597"/>
    <lineage>
        <taxon>Eukaryota</taxon>
        <taxon>Sar</taxon>
        <taxon>Alveolata</taxon>
        <taxon>Perkinsozoa</taxon>
        <taxon>Perkinsea</taxon>
        <taxon>Perkinsida</taxon>
        <taxon>Perkinsidae</taxon>
        <taxon>Perkinsus</taxon>
    </lineage>
</organism>
<dbReference type="Gene3D" id="2.20.110.10">
    <property type="entry name" value="Histone H3 K4-specific methyltransferase SET7/9 N-terminal domain"/>
    <property type="match status" value="1"/>
</dbReference>
<dbReference type="SMART" id="SM00698">
    <property type="entry name" value="MORN"/>
    <property type="match status" value="2"/>
</dbReference>
<dbReference type="SMART" id="SM00454">
    <property type="entry name" value="SAM"/>
    <property type="match status" value="1"/>
</dbReference>
<comment type="caution">
    <text evidence="7">The sequence shown here is derived from an EMBL/GenBank/DDBJ whole genome shotgun (WGS) entry which is preliminary data.</text>
</comment>
<dbReference type="Pfam" id="PF02493">
    <property type="entry name" value="MORN"/>
    <property type="match status" value="3"/>
</dbReference>
<evidence type="ECO:0000256" key="1">
    <source>
        <dbReference type="ARBA" id="ARBA00022737"/>
    </source>
</evidence>
<dbReference type="Pfam" id="PF00536">
    <property type="entry name" value="SAM_1"/>
    <property type="match status" value="1"/>
</dbReference>
<dbReference type="InterPro" id="IPR013761">
    <property type="entry name" value="SAM/pointed_sf"/>
</dbReference>
<dbReference type="Gene3D" id="1.10.510.10">
    <property type="entry name" value="Transferase(Phosphotransferase) domain 1"/>
    <property type="match status" value="1"/>
</dbReference>
<dbReference type="SUPFAM" id="SSF47769">
    <property type="entry name" value="SAM/Pointed domain"/>
    <property type="match status" value="1"/>
</dbReference>
<protein>
    <submittedName>
        <fullName evidence="7">Uncharacterized protein</fullName>
    </submittedName>
</protein>
<dbReference type="AlphaFoldDB" id="A0A7J6PHD1"/>
<reference evidence="7 8" key="1">
    <citation type="submission" date="2020-04" db="EMBL/GenBank/DDBJ databases">
        <title>Perkinsus olseni comparative genomics.</title>
        <authorList>
            <person name="Bogema D.R."/>
        </authorList>
    </citation>
    <scope>NUCLEOTIDE SEQUENCE [LARGE SCALE GENOMIC DNA]</scope>
    <source>
        <strain evidence="7">00978-12</strain>
    </source>
</reference>
<evidence type="ECO:0000259" key="6">
    <source>
        <dbReference type="PROSITE" id="PS50105"/>
    </source>
</evidence>
<evidence type="ECO:0000259" key="5">
    <source>
        <dbReference type="PROSITE" id="PS50011"/>
    </source>
</evidence>
<dbReference type="OrthoDB" id="339325at2759"/>
<dbReference type="InterPro" id="IPR001660">
    <property type="entry name" value="SAM"/>
</dbReference>
<dbReference type="GO" id="GO:0005524">
    <property type="term" value="F:ATP binding"/>
    <property type="evidence" value="ECO:0007669"/>
    <property type="project" value="UniProtKB-KW"/>
</dbReference>
<evidence type="ECO:0000313" key="7">
    <source>
        <dbReference type="EMBL" id="KAF4694791.1"/>
    </source>
</evidence>
<dbReference type="Gene3D" id="3.30.200.20">
    <property type="entry name" value="Phosphorylase Kinase, domain 1"/>
    <property type="match status" value="1"/>
</dbReference>
<keyword evidence="2" id="KW-0547">Nucleotide-binding</keyword>
<dbReference type="Pfam" id="PF07714">
    <property type="entry name" value="PK_Tyr_Ser-Thr"/>
    <property type="match status" value="2"/>
</dbReference>
<dbReference type="Proteomes" id="UP000541610">
    <property type="component" value="Unassembled WGS sequence"/>
</dbReference>
<name>A0A7J6PHD1_PEROL</name>
<dbReference type="SUPFAM" id="SSF56112">
    <property type="entry name" value="Protein kinase-like (PK-like)"/>
    <property type="match status" value="1"/>
</dbReference>
<keyword evidence="1" id="KW-0677">Repeat</keyword>